<evidence type="ECO:0000256" key="1">
    <source>
        <dbReference type="ARBA" id="ARBA00004141"/>
    </source>
</evidence>
<keyword evidence="2 6" id="KW-0812">Transmembrane</keyword>
<reference evidence="9" key="1">
    <citation type="journal article" date="2021" name="Genome Biol. Evol.">
        <title>Genomic rearrangements and sequence evolution across brown algal organelles.</title>
        <authorList>
            <person name="Starko S."/>
            <person name="Bringloe T.T."/>
            <person name="Gomez M.S."/>
            <person name="Darby H."/>
            <person name="Graham S.W."/>
            <person name="Martone P.T."/>
        </authorList>
    </citation>
    <scope>NUCLEOTIDE SEQUENCE</scope>
</reference>
<dbReference type="HAMAP" id="MF_01392">
    <property type="entry name" value="CytC_Ccs1"/>
    <property type="match status" value="1"/>
</dbReference>
<dbReference type="GO" id="GO:0017004">
    <property type="term" value="P:cytochrome complex assembly"/>
    <property type="evidence" value="ECO:0007669"/>
    <property type="project" value="UniProtKB-UniRule"/>
</dbReference>
<feature type="domain" description="ResB-like" evidence="8">
    <location>
        <begin position="352"/>
        <end position="424"/>
    </location>
</feature>
<comment type="function">
    <text evidence="6">Required during biogenesis of c-type cytochromes (cytochrome c6 and cytochrome f) at the step of heme attachment.</text>
</comment>
<evidence type="ECO:0000313" key="9">
    <source>
        <dbReference type="EMBL" id="QWK41799.1"/>
    </source>
</evidence>
<comment type="subcellular location">
    <subcellularLocation>
        <location evidence="6">Cellular thylakoid membrane</location>
        <topology evidence="6">Multi-pass membrane protein</topology>
    </subcellularLocation>
    <subcellularLocation>
        <location evidence="1">Membrane</location>
        <topology evidence="1">Multi-pass membrane protein</topology>
    </subcellularLocation>
</comment>
<feature type="transmembrane region" description="Helical" evidence="7">
    <location>
        <begin position="376"/>
        <end position="395"/>
    </location>
</feature>
<evidence type="ECO:0000256" key="3">
    <source>
        <dbReference type="ARBA" id="ARBA00022748"/>
    </source>
</evidence>
<feature type="domain" description="ResB-like" evidence="8">
    <location>
        <begin position="16"/>
        <end position="286"/>
    </location>
</feature>
<evidence type="ECO:0000256" key="5">
    <source>
        <dbReference type="ARBA" id="ARBA00023136"/>
    </source>
</evidence>
<feature type="transmembrane region" description="Helical" evidence="7">
    <location>
        <begin position="12"/>
        <end position="36"/>
    </location>
</feature>
<evidence type="ECO:0000256" key="6">
    <source>
        <dbReference type="HAMAP-Rule" id="MF_01392"/>
    </source>
</evidence>
<evidence type="ECO:0000259" key="8">
    <source>
        <dbReference type="Pfam" id="PF05140"/>
    </source>
</evidence>
<name>A0A8F0F705_9PHAE</name>
<dbReference type="GO" id="GO:0042651">
    <property type="term" value="C:thylakoid membrane"/>
    <property type="evidence" value="ECO:0007669"/>
    <property type="project" value="UniProtKB-UniRule"/>
</dbReference>
<protein>
    <recommendedName>
        <fullName evidence="6">Cytochrome c biogenesis protein CcsB</fullName>
    </recommendedName>
</protein>
<keyword evidence="5 6" id="KW-0472">Membrane</keyword>
<dbReference type="PANTHER" id="PTHR31566:SF0">
    <property type="entry name" value="CYTOCHROME C BIOGENESIS PROTEIN CCS1, CHLOROPLASTIC"/>
    <property type="match status" value="1"/>
</dbReference>
<comment type="similarity">
    <text evidence="6">Belongs to the Ccs1/CcsB family.</text>
</comment>
<proteinExistence type="inferred from homology"/>
<dbReference type="InterPro" id="IPR023494">
    <property type="entry name" value="Cyt_c_bgen_Ccs1/CcsB/ResB"/>
</dbReference>
<feature type="transmembrane region" description="Helical" evidence="7">
    <location>
        <begin position="162"/>
        <end position="183"/>
    </location>
</feature>
<dbReference type="InterPro" id="IPR007816">
    <property type="entry name" value="ResB-like_domain"/>
</dbReference>
<dbReference type="EMBL" id="MZ156028">
    <property type="protein sequence ID" value="QWK41799.1"/>
    <property type="molecule type" value="Genomic_DNA"/>
</dbReference>
<feature type="transmembrane region" description="Helical" evidence="7">
    <location>
        <begin position="74"/>
        <end position="96"/>
    </location>
</feature>
<geneLocation type="plastid" evidence="9"/>
<accession>A0A8F0F705</accession>
<evidence type="ECO:0000256" key="2">
    <source>
        <dbReference type="ARBA" id="ARBA00022692"/>
    </source>
</evidence>
<gene>
    <name evidence="6 9" type="primary">ccs1</name>
    <name evidence="6" type="synonym">ccsB</name>
</gene>
<evidence type="ECO:0000256" key="4">
    <source>
        <dbReference type="ARBA" id="ARBA00022989"/>
    </source>
</evidence>
<keyword evidence="3 6" id="KW-0201">Cytochrome c-type biogenesis</keyword>
<keyword evidence="4 6" id="KW-1133">Transmembrane helix</keyword>
<dbReference type="Pfam" id="PF05140">
    <property type="entry name" value="ResB"/>
    <property type="match status" value="2"/>
</dbReference>
<keyword evidence="6" id="KW-0793">Thylakoid</keyword>
<comment type="subunit">
    <text evidence="6">May interact with CcsA.</text>
</comment>
<keyword evidence="9" id="KW-0934">Plastid</keyword>
<evidence type="ECO:0000256" key="7">
    <source>
        <dbReference type="SAM" id="Phobius"/>
    </source>
</evidence>
<sequence>MILPIIRRFFKNLANLKLAILILLAIAIVTSIGSIIEQSRDIQFYQNTYTYSLFGMESWRIILLLGLNSIYSTWWFFFLLFIFGLSLSCCTILQQLPTLKFSRRYYFYKQKSQFSKLSVKIKRIKVFRTHLSYALIRKQYSLFQQYNTIYAYKGLISRIGPIVVHFSIICILLGSTLGALTGFNSQELIPETEIFHTQNIIKTGLFSSVPQKTFRINDFWAIYNINNQIKQFYSDISVLNGKGSEFRRKTISVNNPLLINELIIYQTDWGILGIRLNLIRNDFSNTVIQLPILKLNNFSSQKLWMSSLTSRKENVILLIKNNRGQIALYEKEGKFIKNINLGENLNIIDLDLRNINLIDIISSTGIQIKSDPGVKLLYIGFLFLIISSLISYISFSELWLLEFTNQVMFGGKTNRAQVKFKVEFLRFQQSFIKNNFYK</sequence>
<dbReference type="PANTHER" id="PTHR31566">
    <property type="entry name" value="CYTOCHROME C BIOGENESIS PROTEIN CCS1, CHLOROPLASTIC"/>
    <property type="match status" value="1"/>
</dbReference>
<dbReference type="AlphaFoldDB" id="A0A8F0F705"/>
<organism evidence="9">
    <name type="scientific">Protohalopteris sp</name>
    <dbReference type="NCBI Taxonomy" id="2843287"/>
    <lineage>
        <taxon>Eukaryota</taxon>
        <taxon>Sar</taxon>
        <taxon>Stramenopiles</taxon>
        <taxon>Ochrophyta</taxon>
        <taxon>PX clade</taxon>
        <taxon>Phaeophyceae</taxon>
        <taxon>Sphacelariales</taxon>
        <taxon>Stypocaulaceae</taxon>
        <taxon>Protohalopteris</taxon>
    </lineage>
</organism>